<dbReference type="EMBL" id="CAEZYH010000001">
    <property type="protein sequence ID" value="CAB4705380.1"/>
    <property type="molecule type" value="Genomic_DNA"/>
</dbReference>
<evidence type="ECO:0000313" key="3">
    <source>
        <dbReference type="EMBL" id="CAB4759582.1"/>
    </source>
</evidence>
<feature type="region of interest" description="Disordered" evidence="1">
    <location>
        <begin position="37"/>
        <end position="76"/>
    </location>
</feature>
<feature type="compositionally biased region" description="Low complexity" evidence="1">
    <location>
        <begin position="37"/>
        <end position="60"/>
    </location>
</feature>
<dbReference type="SUPFAM" id="SSF53474">
    <property type="entry name" value="alpha/beta-Hydrolases"/>
    <property type="match status" value="1"/>
</dbReference>
<sequence length="653" mass="68928">MSWNMAFLGMRRERNFGQVVARSVVVMGLIASLGACSGTSNSGSSGSTTDSSPGSTVDSSAPGIPSDGTDSVQPTCDQPGVLTCLLPWPDNRLTVADGNTPTGRRLAIPSDATPVNVDGVALDVTDQNRGDGFSPNSVIVFSAPDVDLEKSGVPNSTAIEDSLIKSNPISLRDLDSETDWPFWGELDELSGLVTLRPAVALTEGHTYQVTLGDLVTSQGQPVDIDQTSRQWSFTVASEESLSSRLLYERSIAYEQIGDGVPRFTVDTVTSGDVQTIDGTLEIPNFLDNDGSPGGKLLFDAVGNPAVNPDHPSYEAAYRCVIPNEVSSPVPALLYGHGLMGSRDQVDFFGAFAGQGMIGACAVDWLGMATEDVANLAGILGDMSRFNEQVDRMLQGHIAFQMLGRLTNSPRGFVTNPAFQNADGSPILKADSTVFVGNSQGGILGGAASAISTEWHRAVLGVPGMNYSLLLPRSSDWPEFQVIFDQAYTQPEDQLISLALVQLLWDRGENGGYAQHLTSSPYLGIESKDVLLVEAFGDHQVANVGTEALARTINAKVHSPSLKDGRSLSKTPFWGIDPIESYPFSGSALVMWDYGTPAPPIGAAAPTEPKFGLDPHGAGSDEALVLVQALGYLLGGQLQNVCGDGPCVGTQIDG</sequence>
<dbReference type="EMBL" id="CAEZZP010000001">
    <property type="protein sequence ID" value="CAB4759582.1"/>
    <property type="molecule type" value="Genomic_DNA"/>
</dbReference>
<dbReference type="EMBL" id="CAFBPS010000002">
    <property type="protein sequence ID" value="CAB5017093.1"/>
    <property type="molecule type" value="Genomic_DNA"/>
</dbReference>
<evidence type="ECO:0000313" key="4">
    <source>
        <dbReference type="EMBL" id="CAB4791098.1"/>
    </source>
</evidence>
<dbReference type="Gene3D" id="3.40.50.1820">
    <property type="entry name" value="alpha/beta hydrolase"/>
    <property type="match status" value="1"/>
</dbReference>
<dbReference type="AlphaFoldDB" id="A0A6J7CQI4"/>
<name>A0A6J7CQI4_9ZZZZ</name>
<protein>
    <submittedName>
        <fullName evidence="5">Unannotated protein</fullName>
    </submittedName>
</protein>
<organism evidence="5">
    <name type="scientific">freshwater metagenome</name>
    <dbReference type="NCBI Taxonomy" id="449393"/>
    <lineage>
        <taxon>unclassified sequences</taxon>
        <taxon>metagenomes</taxon>
        <taxon>ecological metagenomes</taxon>
    </lineage>
</organism>
<evidence type="ECO:0000313" key="7">
    <source>
        <dbReference type="EMBL" id="CAB5017093.1"/>
    </source>
</evidence>
<dbReference type="InterPro" id="IPR029058">
    <property type="entry name" value="AB_hydrolase_fold"/>
</dbReference>
<evidence type="ECO:0000313" key="2">
    <source>
        <dbReference type="EMBL" id="CAB4705380.1"/>
    </source>
</evidence>
<evidence type="ECO:0000313" key="6">
    <source>
        <dbReference type="EMBL" id="CAB4898360.1"/>
    </source>
</evidence>
<evidence type="ECO:0000256" key="1">
    <source>
        <dbReference type="SAM" id="MobiDB-lite"/>
    </source>
</evidence>
<dbReference type="EMBL" id="CAFBMF010000039">
    <property type="protein sequence ID" value="CAB4898360.1"/>
    <property type="molecule type" value="Genomic_DNA"/>
</dbReference>
<accession>A0A6J7CQI4</accession>
<gene>
    <name evidence="2" type="ORF">UFOPK2658_00059</name>
    <name evidence="3" type="ORF">UFOPK2880_00014</name>
    <name evidence="4" type="ORF">UFOPK3004_00003</name>
    <name evidence="5" type="ORF">UFOPK3304_00399</name>
    <name evidence="6" type="ORF">UFOPK3494_00802</name>
    <name evidence="7" type="ORF">UFOPK4134_00050</name>
</gene>
<dbReference type="EMBL" id="CAFAAL010000001">
    <property type="protein sequence ID" value="CAB4791098.1"/>
    <property type="molecule type" value="Genomic_DNA"/>
</dbReference>
<reference evidence="5" key="1">
    <citation type="submission" date="2020-05" db="EMBL/GenBank/DDBJ databases">
        <authorList>
            <person name="Chiriac C."/>
            <person name="Salcher M."/>
            <person name="Ghai R."/>
            <person name="Kavagutti S V."/>
        </authorList>
    </citation>
    <scope>NUCLEOTIDE SEQUENCE</scope>
</reference>
<evidence type="ECO:0000313" key="5">
    <source>
        <dbReference type="EMBL" id="CAB4860046.1"/>
    </source>
</evidence>
<proteinExistence type="predicted"/>
<dbReference type="EMBL" id="CAFBLJ010000013">
    <property type="protein sequence ID" value="CAB4860046.1"/>
    <property type="molecule type" value="Genomic_DNA"/>
</dbReference>